<protein>
    <submittedName>
        <fullName evidence="2">Uncharacterized protein</fullName>
    </submittedName>
</protein>
<organism evidence="1 2">
    <name type="scientific">Romanomermis culicivorax</name>
    <name type="common">Nematode worm</name>
    <dbReference type="NCBI Taxonomy" id="13658"/>
    <lineage>
        <taxon>Eukaryota</taxon>
        <taxon>Metazoa</taxon>
        <taxon>Ecdysozoa</taxon>
        <taxon>Nematoda</taxon>
        <taxon>Enoplea</taxon>
        <taxon>Dorylaimia</taxon>
        <taxon>Mermithida</taxon>
        <taxon>Mermithoidea</taxon>
        <taxon>Mermithidae</taxon>
        <taxon>Romanomermis</taxon>
    </lineage>
</organism>
<evidence type="ECO:0000313" key="1">
    <source>
        <dbReference type="Proteomes" id="UP000887565"/>
    </source>
</evidence>
<dbReference type="WBParaSite" id="nRc.2.0.1.t16347-RA">
    <property type="protein sequence ID" value="nRc.2.0.1.t16347-RA"/>
    <property type="gene ID" value="nRc.2.0.1.g16347"/>
</dbReference>
<evidence type="ECO:0000313" key="2">
    <source>
        <dbReference type="WBParaSite" id="nRc.2.0.1.t16347-RA"/>
    </source>
</evidence>
<name>A0A915IQR4_ROMCU</name>
<keyword evidence="1" id="KW-1185">Reference proteome</keyword>
<sequence>MSVVKMKIATNDSKFSIHNGQPALIFRSISRSTSVPRFTEGFVFITFGRKGTVHHSHKFYFLFVLSETELVVRYGANCGQAQSILCKIGDYDDQIAKVGKILWMKDNVIVKISADANFFVDVSAVKSKNANIFFRRYGVIKSTPIALN</sequence>
<accession>A0A915IQR4</accession>
<dbReference type="AlphaFoldDB" id="A0A915IQR4"/>
<reference evidence="2" key="1">
    <citation type="submission" date="2022-11" db="UniProtKB">
        <authorList>
            <consortium name="WormBaseParasite"/>
        </authorList>
    </citation>
    <scope>IDENTIFICATION</scope>
</reference>
<proteinExistence type="predicted"/>
<dbReference type="Proteomes" id="UP000887565">
    <property type="component" value="Unplaced"/>
</dbReference>